<evidence type="ECO:0000256" key="9">
    <source>
        <dbReference type="ARBA" id="ARBA00022898"/>
    </source>
</evidence>
<dbReference type="InterPro" id="IPR009006">
    <property type="entry name" value="Ala_racemase/Decarboxylase_C"/>
</dbReference>
<dbReference type="PRINTS" id="PR01180">
    <property type="entry name" value="ARGDCRBXLASE"/>
</dbReference>
<dbReference type="InterPro" id="IPR029066">
    <property type="entry name" value="PLP-binding_barrel"/>
</dbReference>
<dbReference type="EC" id="4.1.1.19" evidence="5 13"/>
<keyword evidence="12" id="KW-0456">Lyase</keyword>
<keyword evidence="6" id="KW-0479">Metal-binding</keyword>
<evidence type="ECO:0000256" key="6">
    <source>
        <dbReference type="ARBA" id="ARBA00022723"/>
    </source>
</evidence>
<dbReference type="Pfam" id="PF17810">
    <property type="entry name" value="Arg_decarb_HB"/>
    <property type="match status" value="1"/>
</dbReference>
<evidence type="ECO:0000259" key="14">
    <source>
        <dbReference type="Pfam" id="PF02784"/>
    </source>
</evidence>
<dbReference type="InterPro" id="IPR040634">
    <property type="entry name" value="Arg_decarb_HB"/>
</dbReference>
<dbReference type="PANTHER" id="PTHR43295:SF9">
    <property type="entry name" value="BIOSYNTHETIC ARGININE DECARBOXYLASE"/>
    <property type="match status" value="1"/>
</dbReference>
<dbReference type="Gene3D" id="3.20.20.10">
    <property type="entry name" value="Alanine racemase"/>
    <property type="match status" value="1"/>
</dbReference>
<evidence type="ECO:0000259" key="16">
    <source>
        <dbReference type="Pfam" id="PF17944"/>
    </source>
</evidence>
<dbReference type="InterPro" id="IPR000183">
    <property type="entry name" value="Orn/DAP/Arg_de-COase"/>
</dbReference>
<dbReference type="PRINTS" id="PR01179">
    <property type="entry name" value="ODADCRBXLASE"/>
</dbReference>
<accession>A0ABS1E3R9</accession>
<dbReference type="CDD" id="cd06830">
    <property type="entry name" value="PLPDE_III_ADC"/>
    <property type="match status" value="1"/>
</dbReference>
<dbReference type="Gene3D" id="1.20.58.930">
    <property type="match status" value="1"/>
</dbReference>
<comment type="similarity">
    <text evidence="4">Belongs to the Orn/Lys/Arg decarboxylase class-II family. SpeA subfamily.</text>
</comment>
<sequence length="627" mass="67598">MSDDWSGRPAREVYNIPRWGEGYFDVSAAGRLRVRPHGAAGPAVDLRRLVAELPAQGVSPPVLVRFPAILRDRVAALCGAFKEAMTAAGYEGGYRPVYPIKVNQHRAVVEEIVADGRVGLEAGSKPELMAVLALAPAGGTVICNGYKDPEYVRLALRGQQLGLRVHLVLEKRSEARLIVREARRLGLQPRLGLRIRLASIGAGKWQNTGGERSKFGLTAADALAVVEELREAELLDALGLLHFHLGSQVANVHDIRQGLTEGARFYAELRRLGAPVTQVDVGGGLGVDYEGTRSRAFCSMNYSIAEYAHNVVDALQAVCAEQGLPHPAVITESGRAMTAHHAVLVTSVIDTDASAGEAPEPPAEGAPAALRELYRSLAEHDRRPATEAFHDASHALEQARSLYLHGLLDLPQRAYAERCYQALGRRLLGRLNPGRAHQREVRDALNERLADKLFANFSVFQSIPDVWAIDQIFPIVPLAGLQRPVTRRGVVQDLTCDSDGTVSLYVDGDGVEGTLPLPEPEPGEPLWLGVFLVGAYQEILGDRHNLFGATDSVNVEVDGDGGHRFTAAVRGDSVGAVLRSVGFDERELSGAYRRRVAAAELDDAARRACLAELEAGLLGGTYLEGAG</sequence>
<dbReference type="InterPro" id="IPR022653">
    <property type="entry name" value="De-COase2_pyr-phos_BS"/>
</dbReference>
<comment type="caution">
    <text evidence="17">The sequence shown here is derived from an EMBL/GenBank/DDBJ whole genome shotgun (WGS) entry which is preliminary data.</text>
</comment>
<feature type="domain" description="Orn/DAP/Arg decarboxylase 2 N-terminal" evidence="14">
    <location>
        <begin position="86"/>
        <end position="339"/>
    </location>
</feature>
<evidence type="ECO:0000256" key="8">
    <source>
        <dbReference type="ARBA" id="ARBA00022842"/>
    </source>
</evidence>
<evidence type="ECO:0000256" key="3">
    <source>
        <dbReference type="ARBA" id="ARBA00002257"/>
    </source>
</evidence>
<feature type="domain" description="Arginine decarboxylase helical bundle" evidence="15">
    <location>
        <begin position="364"/>
        <end position="446"/>
    </location>
</feature>
<keyword evidence="11" id="KW-0620">Polyamine biosynthesis</keyword>
<dbReference type="RefSeq" id="WP_200256428.1">
    <property type="nucleotide sequence ID" value="NZ_NRSH01000013.1"/>
</dbReference>
<comment type="cofactor">
    <cofactor evidence="2">
        <name>Mg(2+)</name>
        <dbReference type="ChEBI" id="CHEBI:18420"/>
    </cofactor>
</comment>
<comment type="cofactor">
    <cofactor evidence="1">
        <name>pyridoxal 5'-phosphate</name>
        <dbReference type="ChEBI" id="CHEBI:597326"/>
    </cofactor>
</comment>
<keyword evidence="8" id="KW-0460">Magnesium</keyword>
<dbReference type="EMBL" id="NRSH01000013">
    <property type="protein sequence ID" value="MBK1725867.1"/>
    <property type="molecule type" value="Genomic_DNA"/>
</dbReference>
<reference evidence="17 18" key="1">
    <citation type="journal article" date="2020" name="Microorganisms">
        <title>Osmotic Adaptation and Compatible Solute Biosynthesis of Phototrophic Bacteria as Revealed from Genome Analyses.</title>
        <authorList>
            <person name="Imhoff J.F."/>
            <person name="Rahn T."/>
            <person name="Kunzel S."/>
            <person name="Keller A."/>
            <person name="Neulinger S.C."/>
        </authorList>
    </citation>
    <scope>NUCLEOTIDE SEQUENCE [LARGE SCALE GENOMIC DNA]</scope>
    <source>
        <strain evidence="17 18">DSM 15116</strain>
    </source>
</reference>
<dbReference type="InterPro" id="IPR002985">
    <property type="entry name" value="Arg_decrbxlase"/>
</dbReference>
<dbReference type="Pfam" id="PF17944">
    <property type="entry name" value="Arg_decarbox_C"/>
    <property type="match status" value="1"/>
</dbReference>
<comment type="function">
    <text evidence="3">Catalyzes the biosynthesis of agmatine from arginine.</text>
</comment>
<evidence type="ECO:0000256" key="10">
    <source>
        <dbReference type="ARBA" id="ARBA00023066"/>
    </source>
</evidence>
<dbReference type="PROSITE" id="PS00879">
    <property type="entry name" value="ODR_DC_2_2"/>
    <property type="match status" value="1"/>
</dbReference>
<protein>
    <recommendedName>
        <fullName evidence="5 13">Arginine decarboxylase</fullName>
        <ecNumber evidence="5 13">4.1.1.19</ecNumber>
    </recommendedName>
</protein>
<evidence type="ECO:0000256" key="5">
    <source>
        <dbReference type="ARBA" id="ARBA00012426"/>
    </source>
</evidence>
<feature type="domain" description="Arginine decarboxylase C-terminal helical" evidence="16">
    <location>
        <begin position="574"/>
        <end position="623"/>
    </location>
</feature>
<dbReference type="PANTHER" id="PTHR43295">
    <property type="entry name" value="ARGININE DECARBOXYLASE"/>
    <property type="match status" value="1"/>
</dbReference>
<evidence type="ECO:0000259" key="15">
    <source>
        <dbReference type="Pfam" id="PF17810"/>
    </source>
</evidence>
<evidence type="ECO:0000256" key="4">
    <source>
        <dbReference type="ARBA" id="ARBA00008357"/>
    </source>
</evidence>
<dbReference type="Gene3D" id="1.10.287.3440">
    <property type="match status" value="1"/>
</dbReference>
<dbReference type="PIRSF" id="PIRSF001336">
    <property type="entry name" value="Arg_decrbxlase"/>
    <property type="match status" value="1"/>
</dbReference>
<evidence type="ECO:0000256" key="12">
    <source>
        <dbReference type="ARBA" id="ARBA00023239"/>
    </source>
</evidence>
<dbReference type="InterPro" id="IPR022657">
    <property type="entry name" value="De-COase2_CS"/>
</dbReference>
<keyword evidence="9" id="KW-0663">Pyridoxal phosphate</keyword>
<dbReference type="SUPFAM" id="SSF50621">
    <property type="entry name" value="Alanine racemase C-terminal domain-like"/>
    <property type="match status" value="1"/>
</dbReference>
<evidence type="ECO:0000256" key="11">
    <source>
        <dbReference type="ARBA" id="ARBA00023115"/>
    </source>
</evidence>
<evidence type="ECO:0000256" key="7">
    <source>
        <dbReference type="ARBA" id="ARBA00022793"/>
    </source>
</evidence>
<evidence type="ECO:0000313" key="18">
    <source>
        <dbReference type="Proteomes" id="UP000738126"/>
    </source>
</evidence>
<evidence type="ECO:0000256" key="1">
    <source>
        <dbReference type="ARBA" id="ARBA00001933"/>
    </source>
</evidence>
<dbReference type="InterPro" id="IPR041128">
    <property type="entry name" value="Arg_decarbox_C"/>
</dbReference>
<name>A0ABS1E3R9_9GAMM</name>
<dbReference type="NCBIfam" id="TIGR01273">
    <property type="entry name" value="speA"/>
    <property type="match status" value="1"/>
</dbReference>
<gene>
    <name evidence="17" type="ORF">CKO13_02300</name>
</gene>
<dbReference type="Pfam" id="PF02784">
    <property type="entry name" value="Orn_Arg_deC_N"/>
    <property type="match status" value="1"/>
</dbReference>
<organism evidence="17 18">
    <name type="scientific">Halorhodospira neutriphila</name>
    <dbReference type="NCBI Taxonomy" id="168379"/>
    <lineage>
        <taxon>Bacteria</taxon>
        <taxon>Pseudomonadati</taxon>
        <taxon>Pseudomonadota</taxon>
        <taxon>Gammaproteobacteria</taxon>
        <taxon>Chromatiales</taxon>
        <taxon>Ectothiorhodospiraceae</taxon>
        <taxon>Halorhodospira</taxon>
    </lineage>
</organism>
<dbReference type="InterPro" id="IPR022644">
    <property type="entry name" value="De-COase2_N"/>
</dbReference>
<dbReference type="SUPFAM" id="SSF51419">
    <property type="entry name" value="PLP-binding barrel"/>
    <property type="match status" value="1"/>
</dbReference>
<dbReference type="Proteomes" id="UP000738126">
    <property type="component" value="Unassembled WGS sequence"/>
</dbReference>
<proteinExistence type="inferred from homology"/>
<dbReference type="PROSITE" id="PS00878">
    <property type="entry name" value="ODR_DC_2_1"/>
    <property type="match status" value="1"/>
</dbReference>
<keyword evidence="18" id="KW-1185">Reference proteome</keyword>
<dbReference type="NCBIfam" id="NF003763">
    <property type="entry name" value="PRK05354.1"/>
    <property type="match status" value="1"/>
</dbReference>
<keyword evidence="7" id="KW-0210">Decarboxylase</keyword>
<evidence type="ECO:0000256" key="2">
    <source>
        <dbReference type="ARBA" id="ARBA00001946"/>
    </source>
</evidence>
<keyword evidence="10" id="KW-0745">Spermidine biosynthesis</keyword>
<evidence type="ECO:0000313" key="17">
    <source>
        <dbReference type="EMBL" id="MBK1725867.1"/>
    </source>
</evidence>
<evidence type="ECO:0000256" key="13">
    <source>
        <dbReference type="NCBIfam" id="TIGR01273"/>
    </source>
</evidence>
<dbReference type="Gene3D" id="2.40.37.10">
    <property type="entry name" value="Lyase, Ornithine Decarboxylase, Chain A, domain 1"/>
    <property type="match status" value="1"/>
</dbReference>